<evidence type="ECO:0000256" key="12">
    <source>
        <dbReference type="ARBA" id="ARBA00023012"/>
    </source>
</evidence>
<evidence type="ECO:0000256" key="4">
    <source>
        <dbReference type="ARBA" id="ARBA00022475"/>
    </source>
</evidence>
<comment type="catalytic activity">
    <reaction evidence="1">
        <text>ATP + protein L-histidine = ADP + protein N-phospho-L-histidine.</text>
        <dbReference type="EC" id="2.7.13.3"/>
    </reaction>
</comment>
<dbReference type="Pfam" id="PF00512">
    <property type="entry name" value="HisKA"/>
    <property type="match status" value="1"/>
</dbReference>
<dbReference type="InterPro" id="IPR036097">
    <property type="entry name" value="HisK_dim/P_sf"/>
</dbReference>
<evidence type="ECO:0000256" key="6">
    <source>
        <dbReference type="ARBA" id="ARBA00022679"/>
    </source>
</evidence>
<evidence type="ECO:0000256" key="11">
    <source>
        <dbReference type="ARBA" id="ARBA00022989"/>
    </source>
</evidence>
<keyword evidence="12" id="KW-0902">Two-component regulatory system</keyword>
<dbReference type="GO" id="GO:0016301">
    <property type="term" value="F:kinase activity"/>
    <property type="evidence" value="ECO:0007669"/>
    <property type="project" value="UniProtKB-KW"/>
</dbReference>
<dbReference type="InterPro" id="IPR003661">
    <property type="entry name" value="HisK_dim/P_dom"/>
</dbReference>
<evidence type="ECO:0000259" key="16">
    <source>
        <dbReference type="PROSITE" id="PS50885"/>
    </source>
</evidence>
<evidence type="ECO:0000256" key="2">
    <source>
        <dbReference type="ARBA" id="ARBA00004651"/>
    </source>
</evidence>
<evidence type="ECO:0000256" key="9">
    <source>
        <dbReference type="ARBA" id="ARBA00022777"/>
    </source>
</evidence>
<dbReference type="SUPFAM" id="SSF55874">
    <property type="entry name" value="ATPase domain of HSP90 chaperone/DNA topoisomerase II/histidine kinase"/>
    <property type="match status" value="1"/>
</dbReference>
<dbReference type="PROSITE" id="PS50109">
    <property type="entry name" value="HIS_KIN"/>
    <property type="match status" value="1"/>
</dbReference>
<dbReference type="CDD" id="cd06225">
    <property type="entry name" value="HAMP"/>
    <property type="match status" value="1"/>
</dbReference>
<gene>
    <name evidence="17" type="ORF">GCM10007362_39520</name>
</gene>
<name>A0ABQ2A567_9BACL</name>
<accession>A0ABQ2A567</accession>
<dbReference type="InterPro" id="IPR005467">
    <property type="entry name" value="His_kinase_dom"/>
</dbReference>
<dbReference type="Proteomes" id="UP000605427">
    <property type="component" value="Unassembled WGS sequence"/>
</dbReference>
<evidence type="ECO:0000256" key="14">
    <source>
        <dbReference type="SAM" id="Phobius"/>
    </source>
</evidence>
<dbReference type="EC" id="2.7.13.3" evidence="3"/>
<dbReference type="EMBL" id="BMDD01000005">
    <property type="protein sequence ID" value="GGH84442.1"/>
    <property type="molecule type" value="Genomic_DNA"/>
</dbReference>
<comment type="subcellular location">
    <subcellularLocation>
        <location evidence="2">Cell membrane</location>
        <topology evidence="2">Multi-pass membrane protein</topology>
    </subcellularLocation>
</comment>
<feature type="domain" description="Histidine kinase" evidence="15">
    <location>
        <begin position="237"/>
        <end position="436"/>
    </location>
</feature>
<keyword evidence="4" id="KW-1003">Cell membrane</keyword>
<dbReference type="SUPFAM" id="SSF47384">
    <property type="entry name" value="Homodimeric domain of signal transducing histidine kinase"/>
    <property type="match status" value="1"/>
</dbReference>
<reference evidence="18" key="1">
    <citation type="journal article" date="2019" name="Int. J. Syst. Evol. Microbiol.">
        <title>The Global Catalogue of Microorganisms (GCM) 10K type strain sequencing project: providing services to taxonomists for standard genome sequencing and annotation.</title>
        <authorList>
            <consortium name="The Broad Institute Genomics Platform"/>
            <consortium name="The Broad Institute Genome Sequencing Center for Infectious Disease"/>
            <person name="Wu L."/>
            <person name="Ma J."/>
        </authorList>
    </citation>
    <scope>NUCLEOTIDE SEQUENCE [LARGE SCALE GENOMIC DNA]</scope>
    <source>
        <strain evidence="18">CCM 8702</strain>
    </source>
</reference>
<keyword evidence="7 14" id="KW-0812">Transmembrane</keyword>
<dbReference type="PANTHER" id="PTHR45528">
    <property type="entry name" value="SENSOR HISTIDINE KINASE CPXA"/>
    <property type="match status" value="1"/>
</dbReference>
<keyword evidence="10" id="KW-0067">ATP-binding</keyword>
<dbReference type="SUPFAM" id="SSF158472">
    <property type="entry name" value="HAMP domain-like"/>
    <property type="match status" value="1"/>
</dbReference>
<evidence type="ECO:0000256" key="1">
    <source>
        <dbReference type="ARBA" id="ARBA00000085"/>
    </source>
</evidence>
<keyword evidence="9 17" id="KW-0418">Kinase</keyword>
<evidence type="ECO:0000256" key="10">
    <source>
        <dbReference type="ARBA" id="ARBA00022840"/>
    </source>
</evidence>
<keyword evidence="18" id="KW-1185">Reference proteome</keyword>
<evidence type="ECO:0000256" key="3">
    <source>
        <dbReference type="ARBA" id="ARBA00012438"/>
    </source>
</evidence>
<evidence type="ECO:0000259" key="15">
    <source>
        <dbReference type="PROSITE" id="PS50109"/>
    </source>
</evidence>
<keyword evidence="11 14" id="KW-1133">Transmembrane helix</keyword>
<evidence type="ECO:0000256" key="7">
    <source>
        <dbReference type="ARBA" id="ARBA00022692"/>
    </source>
</evidence>
<dbReference type="InterPro" id="IPR036890">
    <property type="entry name" value="HATPase_C_sf"/>
</dbReference>
<evidence type="ECO:0000313" key="18">
    <source>
        <dbReference type="Proteomes" id="UP000605427"/>
    </source>
</evidence>
<dbReference type="SMART" id="SM00388">
    <property type="entry name" value="HisKA"/>
    <property type="match status" value="1"/>
</dbReference>
<dbReference type="InterPro" id="IPR003660">
    <property type="entry name" value="HAMP_dom"/>
</dbReference>
<comment type="caution">
    <text evidence="17">The sequence shown here is derived from an EMBL/GenBank/DDBJ whole genome shotgun (WGS) entry which is preliminary data.</text>
</comment>
<evidence type="ECO:0000256" key="8">
    <source>
        <dbReference type="ARBA" id="ARBA00022741"/>
    </source>
</evidence>
<dbReference type="InterPro" id="IPR050398">
    <property type="entry name" value="HssS/ArlS-like"/>
</dbReference>
<dbReference type="CDD" id="cd00082">
    <property type="entry name" value="HisKA"/>
    <property type="match status" value="1"/>
</dbReference>
<proteinExistence type="predicted"/>
<dbReference type="Gene3D" id="6.10.340.10">
    <property type="match status" value="1"/>
</dbReference>
<keyword evidence="6" id="KW-0808">Transferase</keyword>
<keyword evidence="13 14" id="KW-0472">Membrane</keyword>
<feature type="domain" description="HAMP" evidence="16">
    <location>
        <begin position="176"/>
        <end position="222"/>
    </location>
</feature>
<dbReference type="Gene3D" id="1.10.287.130">
    <property type="match status" value="1"/>
</dbReference>
<dbReference type="PANTHER" id="PTHR45528:SF1">
    <property type="entry name" value="SENSOR HISTIDINE KINASE CPXA"/>
    <property type="match status" value="1"/>
</dbReference>
<dbReference type="Gene3D" id="3.30.565.10">
    <property type="entry name" value="Histidine kinase-like ATPase, C-terminal domain"/>
    <property type="match status" value="1"/>
</dbReference>
<protein>
    <recommendedName>
        <fullName evidence="3">histidine kinase</fullName>
        <ecNumber evidence="3">2.7.13.3</ecNumber>
    </recommendedName>
</protein>
<evidence type="ECO:0000313" key="17">
    <source>
        <dbReference type="EMBL" id="GGH84442.1"/>
    </source>
</evidence>
<dbReference type="PROSITE" id="PS50885">
    <property type="entry name" value="HAMP"/>
    <property type="match status" value="1"/>
</dbReference>
<feature type="transmembrane region" description="Helical" evidence="14">
    <location>
        <begin position="145"/>
        <end position="169"/>
    </location>
</feature>
<evidence type="ECO:0000256" key="5">
    <source>
        <dbReference type="ARBA" id="ARBA00022553"/>
    </source>
</evidence>
<keyword evidence="8" id="KW-0547">Nucleotide-binding</keyword>
<keyword evidence="5" id="KW-0597">Phosphoprotein</keyword>
<organism evidence="17 18">
    <name type="scientific">Saccharibacillus endophyticus</name>
    <dbReference type="NCBI Taxonomy" id="2060666"/>
    <lineage>
        <taxon>Bacteria</taxon>
        <taxon>Bacillati</taxon>
        <taxon>Bacillota</taxon>
        <taxon>Bacilli</taxon>
        <taxon>Bacillales</taxon>
        <taxon>Paenibacillaceae</taxon>
        <taxon>Saccharibacillus</taxon>
    </lineage>
</organism>
<dbReference type="Pfam" id="PF00672">
    <property type="entry name" value="HAMP"/>
    <property type="match status" value="1"/>
</dbReference>
<sequence>MSRPSFRLKLKVQLTAALVAAVVLAFLLFIALQSLGSTLLDRHFGQPSFVAQQNQKMIAELSEFVSQNRLSIHDDQRLNDWSSKKKYVTMYIYEDKKLVYSSDGFYVQAEGENAEPFVSDESLYNVPFTDADAQVFIESFAEYRYYTMVTFASLAVAFAFFLCAVLLLINVKTSYIEVLENEIKILEGGNLEYPITIKGKDELSSLAQSINEMRKSFIERLENEELARKANNELVTAMSHDLRTPLTALIGYLDIIQYRKYKSDEQLFKYIANSKDNAYRIKHLSDQLFEYFLVSYNQNDLLELDEYDGLPLLDQMIGTHAPLLMDEGFELEFIPCNDPFTLSIHVISMQRVFDNLFSNLLKYADKSEPVTIACTLQEKWLYIHVKNRIKQGSVHADSNSIGIKVCEQIVQNHGGSFDVVRTEKMYSVEVSLPVVS</sequence>
<evidence type="ECO:0000256" key="13">
    <source>
        <dbReference type="ARBA" id="ARBA00023136"/>
    </source>
</evidence>